<keyword evidence="3" id="KW-1185">Reference proteome</keyword>
<evidence type="ECO:0000313" key="2">
    <source>
        <dbReference type="EMBL" id="NYD55635.1"/>
    </source>
</evidence>
<proteinExistence type="predicted"/>
<dbReference type="InterPro" id="IPR006311">
    <property type="entry name" value="TAT_signal"/>
</dbReference>
<dbReference type="Proteomes" id="UP000552045">
    <property type="component" value="Unassembled WGS sequence"/>
</dbReference>
<feature type="signal peptide" evidence="1">
    <location>
        <begin position="1"/>
        <end position="34"/>
    </location>
</feature>
<dbReference type="EMBL" id="JACCBH010000001">
    <property type="protein sequence ID" value="NYD55635.1"/>
    <property type="molecule type" value="Genomic_DNA"/>
</dbReference>
<name>A0A7Y9EX83_9MICO</name>
<evidence type="ECO:0000313" key="3">
    <source>
        <dbReference type="Proteomes" id="UP000552045"/>
    </source>
</evidence>
<sequence length="208" mass="21306">MDIQKSGLSRRTVIKGAAWSVPLVAAAVAVPARAASAGGSVAEQFDFYLTAGEVIGNANAAGSVRSNGVRISPTDPSDPKVVAAGTVFTVTLTYTGSNPGFSFLNTPYGVDWMKAQNPAWPAIDVTANTVTFSATTAFASTEPTIGSYEWLLDPAVRPEDNSLTFTGTVVLAPGGDFPDGGTLVNMIVDPNLGTGSLAGPTPPSWPEA</sequence>
<protein>
    <submittedName>
        <fullName evidence="2">Uncharacterized protein</fullName>
    </submittedName>
</protein>
<dbReference type="PROSITE" id="PS51318">
    <property type="entry name" value="TAT"/>
    <property type="match status" value="1"/>
</dbReference>
<comment type="caution">
    <text evidence="2">The sequence shown here is derived from an EMBL/GenBank/DDBJ whole genome shotgun (WGS) entry which is preliminary data.</text>
</comment>
<feature type="chain" id="PRO_5030687272" evidence="1">
    <location>
        <begin position="35"/>
        <end position="208"/>
    </location>
</feature>
<keyword evidence="1" id="KW-0732">Signal</keyword>
<evidence type="ECO:0000256" key="1">
    <source>
        <dbReference type="SAM" id="SignalP"/>
    </source>
</evidence>
<gene>
    <name evidence="2" type="ORF">BKA02_002690</name>
</gene>
<dbReference type="AlphaFoldDB" id="A0A7Y9EX83"/>
<reference evidence="2 3" key="1">
    <citation type="submission" date="2020-07" db="EMBL/GenBank/DDBJ databases">
        <title>Sequencing the genomes of 1000 actinobacteria strains.</title>
        <authorList>
            <person name="Klenk H.-P."/>
        </authorList>
    </citation>
    <scope>NUCLEOTIDE SEQUENCE [LARGE SCALE GENOMIC DNA]</scope>
    <source>
        <strain evidence="2 3">DSM 22185</strain>
    </source>
</reference>
<organism evidence="2 3">
    <name type="scientific">Microbacterium pseudoresistens</name>
    <dbReference type="NCBI Taxonomy" id="640634"/>
    <lineage>
        <taxon>Bacteria</taxon>
        <taxon>Bacillati</taxon>
        <taxon>Actinomycetota</taxon>
        <taxon>Actinomycetes</taxon>
        <taxon>Micrococcales</taxon>
        <taxon>Microbacteriaceae</taxon>
        <taxon>Microbacterium</taxon>
    </lineage>
</organism>
<dbReference type="RefSeq" id="WP_179434831.1">
    <property type="nucleotide sequence ID" value="NZ_BAABLC010000004.1"/>
</dbReference>
<accession>A0A7Y9EX83</accession>